<keyword evidence="6 10" id="KW-0472">Membrane</keyword>
<dbReference type="Pfam" id="PF02157">
    <property type="entry name" value="Man-6-P_recep"/>
    <property type="match status" value="1"/>
</dbReference>
<gene>
    <name evidence="12" type="ORF">MKZ38_003727</name>
</gene>
<evidence type="ECO:0000256" key="2">
    <source>
        <dbReference type="ARBA" id="ARBA00022448"/>
    </source>
</evidence>
<organism evidence="12 13">
    <name type="scientific">Zalerion maritima</name>
    <dbReference type="NCBI Taxonomy" id="339359"/>
    <lineage>
        <taxon>Eukaryota</taxon>
        <taxon>Fungi</taxon>
        <taxon>Dikarya</taxon>
        <taxon>Ascomycota</taxon>
        <taxon>Pezizomycotina</taxon>
        <taxon>Sordariomycetes</taxon>
        <taxon>Lulworthiomycetidae</taxon>
        <taxon>Lulworthiales</taxon>
        <taxon>Lulworthiaceae</taxon>
        <taxon>Zalerion</taxon>
    </lineage>
</organism>
<dbReference type="GO" id="GO:0000139">
    <property type="term" value="C:Golgi membrane"/>
    <property type="evidence" value="ECO:0007669"/>
    <property type="project" value="UniProtKB-SubCell"/>
</dbReference>
<keyword evidence="13" id="KW-1185">Reference proteome</keyword>
<protein>
    <recommendedName>
        <fullName evidence="11">MRH domain-containing protein</fullName>
    </recommendedName>
</protein>
<dbReference type="PANTHER" id="PTHR15071">
    <property type="entry name" value="MANNOSE-6-PHOSPHATE RECEPTOR FAMILY MEMBER"/>
    <property type="match status" value="1"/>
</dbReference>
<keyword evidence="3 10" id="KW-0812">Transmembrane</keyword>
<dbReference type="InterPro" id="IPR028927">
    <property type="entry name" value="Man-6-P_rcpt"/>
</dbReference>
<evidence type="ECO:0000256" key="4">
    <source>
        <dbReference type="ARBA" id="ARBA00022729"/>
    </source>
</evidence>
<evidence type="ECO:0000256" key="8">
    <source>
        <dbReference type="ARBA" id="ARBA00023180"/>
    </source>
</evidence>
<name>A0AAD5RWN1_9PEZI</name>
<keyword evidence="2" id="KW-0813">Transport</keyword>
<evidence type="ECO:0000256" key="3">
    <source>
        <dbReference type="ARBA" id="ARBA00022692"/>
    </source>
</evidence>
<dbReference type="AlphaFoldDB" id="A0AAD5RWN1"/>
<evidence type="ECO:0000313" key="13">
    <source>
        <dbReference type="Proteomes" id="UP001201980"/>
    </source>
</evidence>
<sequence>MARIVLIDDLDEPTLSSPAPSLYSSGGSVSRKTEYRKPVRSTQSLDEAITQNSTPNGAIGMMDNAVEHLAKPLEMLELGEATTDAVTEARDEEPVVDMIAKAMIRQKGVGRIIKTKDIMDRYPHVALKMAQAHTKTENKVWDSNTPSGAFTSQFLVKLVQRIQMRMLCDNAGALMISQNSAELDPVSLTFAIVAAAGETQNDKFPHSLPHLRFYGYLGLNTLVTTLRRRPDALRNSTPFPITVRSSSLTIANATTMLFHRSSATGAILAVLATAASIVSAEETTTTTSTTTMPCTATSTIGSFFDLSPDTAQVLEQGGTPKHGQLTTDYMAKGYDYHANFTVNICAPAVSQVENVVGVDKDLWRNVSAYYVSDGDVYSLGQESGELKIRGKKLVLQYTGGSPCGVEKKVIDKRNGDVHEGAAYKYTDYANEEFSESDMLDDDGDPIEKTPDTHRRKSMTISFLCDRDPLSEKLAISFVGTDPDECSYFFEARSQHACATAEKHKPGSVGPGSVFAIILAIAVLVYVFGGIFYQRTVAHARGWRQLPNYSLWAGIWSFISDMFVIATSSCAQFLPHRRGYSALSSSANGRNRSREDENRLIDQLDEEWDD</sequence>
<dbReference type="InterPro" id="IPR044865">
    <property type="entry name" value="MRH_dom"/>
</dbReference>
<evidence type="ECO:0000256" key="9">
    <source>
        <dbReference type="SAM" id="MobiDB-lite"/>
    </source>
</evidence>
<dbReference type="PANTHER" id="PTHR15071:SF0">
    <property type="entry name" value="MANNOSE 6-PHOSPHATE RECEPTOR-LIKE PROTEIN 1"/>
    <property type="match status" value="1"/>
</dbReference>
<keyword evidence="8" id="KW-0325">Glycoprotein</keyword>
<comment type="caution">
    <text evidence="12">The sequence shown here is derived from an EMBL/GenBank/DDBJ whole genome shotgun (WGS) entry which is preliminary data.</text>
</comment>
<keyword evidence="5 10" id="KW-1133">Transmembrane helix</keyword>
<dbReference type="SUPFAM" id="SSF50911">
    <property type="entry name" value="Mannose 6-phosphate receptor domain"/>
    <property type="match status" value="1"/>
</dbReference>
<dbReference type="Proteomes" id="UP001201980">
    <property type="component" value="Unassembled WGS sequence"/>
</dbReference>
<evidence type="ECO:0000256" key="6">
    <source>
        <dbReference type="ARBA" id="ARBA00023136"/>
    </source>
</evidence>
<dbReference type="GO" id="GO:0005770">
    <property type="term" value="C:late endosome"/>
    <property type="evidence" value="ECO:0007669"/>
    <property type="project" value="TreeGrafter"/>
</dbReference>
<dbReference type="GO" id="GO:0010008">
    <property type="term" value="C:endosome membrane"/>
    <property type="evidence" value="ECO:0007669"/>
    <property type="project" value="UniProtKB-SubCell"/>
</dbReference>
<dbReference type="PROSITE" id="PS51914">
    <property type="entry name" value="MRH"/>
    <property type="match status" value="1"/>
</dbReference>
<feature type="transmembrane region" description="Helical" evidence="10">
    <location>
        <begin position="512"/>
        <end position="532"/>
    </location>
</feature>
<feature type="region of interest" description="Disordered" evidence="9">
    <location>
        <begin position="15"/>
        <end position="44"/>
    </location>
</feature>
<evidence type="ECO:0000256" key="10">
    <source>
        <dbReference type="SAM" id="Phobius"/>
    </source>
</evidence>
<comment type="subcellular location">
    <subcellularLocation>
        <location evidence="1">Endomembrane system</location>
    </subcellularLocation>
</comment>
<evidence type="ECO:0000256" key="7">
    <source>
        <dbReference type="ARBA" id="ARBA00023157"/>
    </source>
</evidence>
<keyword evidence="4" id="KW-0732">Signal</keyword>
<feature type="transmembrane region" description="Helical" evidence="10">
    <location>
        <begin position="552"/>
        <end position="573"/>
    </location>
</feature>
<feature type="domain" description="MRH" evidence="11">
    <location>
        <begin position="292"/>
        <end position="499"/>
    </location>
</feature>
<evidence type="ECO:0000259" key="11">
    <source>
        <dbReference type="PROSITE" id="PS51914"/>
    </source>
</evidence>
<accession>A0AAD5RWN1</accession>
<dbReference type="Gene3D" id="2.70.130.10">
    <property type="entry name" value="Mannose-6-phosphate receptor binding domain"/>
    <property type="match status" value="2"/>
</dbReference>
<evidence type="ECO:0000256" key="5">
    <source>
        <dbReference type="ARBA" id="ARBA00022989"/>
    </source>
</evidence>
<evidence type="ECO:0000313" key="12">
    <source>
        <dbReference type="EMBL" id="KAJ2905939.1"/>
    </source>
</evidence>
<dbReference type="EMBL" id="JAKWBI020000021">
    <property type="protein sequence ID" value="KAJ2905939.1"/>
    <property type="molecule type" value="Genomic_DNA"/>
</dbReference>
<evidence type="ECO:0000256" key="1">
    <source>
        <dbReference type="ARBA" id="ARBA00004308"/>
    </source>
</evidence>
<feature type="compositionally biased region" description="Polar residues" evidence="9">
    <location>
        <begin position="15"/>
        <end position="30"/>
    </location>
</feature>
<reference evidence="12" key="1">
    <citation type="submission" date="2022-07" db="EMBL/GenBank/DDBJ databases">
        <title>Draft genome sequence of Zalerion maritima ATCC 34329, a (micro)plastics degrading marine fungus.</title>
        <authorList>
            <person name="Paco A."/>
            <person name="Goncalves M.F.M."/>
            <person name="Rocha-Santos T.A.P."/>
            <person name="Alves A."/>
        </authorList>
    </citation>
    <scope>NUCLEOTIDE SEQUENCE</scope>
    <source>
        <strain evidence="12">ATCC 34329</strain>
    </source>
</reference>
<keyword evidence="7" id="KW-1015">Disulfide bond</keyword>
<proteinExistence type="predicted"/>
<dbReference type="GO" id="GO:0007034">
    <property type="term" value="P:vacuolar transport"/>
    <property type="evidence" value="ECO:0007669"/>
    <property type="project" value="TreeGrafter"/>
</dbReference>
<dbReference type="InterPro" id="IPR009011">
    <property type="entry name" value="Man6P_isomerase_rcpt-bd_dom_sf"/>
</dbReference>